<dbReference type="RefSeq" id="WP_191754494.1">
    <property type="nucleotide sequence ID" value="NZ_JACSQM010000006.1"/>
</dbReference>
<keyword evidence="2" id="KW-1185">Reference proteome</keyword>
<accession>A0ABR8SQ64</accession>
<name>A0ABR8SQ64_9BACL</name>
<proteinExistence type="predicted"/>
<evidence type="ECO:0000313" key="2">
    <source>
        <dbReference type="Proteomes" id="UP000603641"/>
    </source>
</evidence>
<sequence length="181" mass="20691">MIIDDLNWNSSLVGWTFKGESKTFCISNIMHANVEENYIYVVCGEKNSEDEVFNISFEGIVQFYYNKNTGKTFWLHNGLKVDLVLNSINNAKIYKDEILVLFITSNTIGVTRLLGYSTDGKLIFEKDEPVDLKFLYLSVANNHPSIVCEGDAKHTDKFGRSTHHFLVNKNNGYLTWANLAY</sequence>
<reference evidence="1 2" key="1">
    <citation type="submission" date="2020-08" db="EMBL/GenBank/DDBJ databases">
        <title>A Genomic Blueprint of the Chicken Gut Microbiome.</title>
        <authorList>
            <person name="Gilroy R."/>
            <person name="Ravi A."/>
            <person name="Getino M."/>
            <person name="Pursley I."/>
            <person name="Horton D.L."/>
            <person name="Alikhan N.-F."/>
            <person name="Baker D."/>
            <person name="Gharbi K."/>
            <person name="Hall N."/>
            <person name="Watson M."/>
            <person name="Adriaenssens E.M."/>
            <person name="Foster-Nyarko E."/>
            <person name="Jarju S."/>
            <person name="Secka A."/>
            <person name="Antonio M."/>
            <person name="Oren A."/>
            <person name="Chaudhuri R."/>
            <person name="La Ragione R.M."/>
            <person name="Hildebrand F."/>
            <person name="Pallen M.J."/>
        </authorList>
    </citation>
    <scope>NUCLEOTIDE SEQUENCE [LARGE SCALE GENOMIC DNA]</scope>
    <source>
        <strain evidence="1 2">Sa2CUA10</strain>
    </source>
</reference>
<dbReference type="EMBL" id="JACSQM010000006">
    <property type="protein sequence ID" value="MBD7965249.1"/>
    <property type="molecule type" value="Genomic_DNA"/>
</dbReference>
<protein>
    <submittedName>
        <fullName evidence="1">Uncharacterized protein</fullName>
    </submittedName>
</protein>
<comment type="caution">
    <text evidence="1">The sequence shown here is derived from an EMBL/GenBank/DDBJ whole genome shotgun (WGS) entry which is preliminary data.</text>
</comment>
<evidence type="ECO:0000313" key="1">
    <source>
        <dbReference type="EMBL" id="MBD7965249.1"/>
    </source>
</evidence>
<gene>
    <name evidence="1" type="ORF">H9648_14395</name>
</gene>
<dbReference type="Proteomes" id="UP000603641">
    <property type="component" value="Unassembled WGS sequence"/>
</dbReference>
<organism evidence="1 2">
    <name type="scientific">Fictibacillus norfolkensis</name>
    <dbReference type="NCBI Taxonomy" id="2762233"/>
    <lineage>
        <taxon>Bacteria</taxon>
        <taxon>Bacillati</taxon>
        <taxon>Bacillota</taxon>
        <taxon>Bacilli</taxon>
        <taxon>Bacillales</taxon>
        <taxon>Fictibacillaceae</taxon>
        <taxon>Fictibacillus</taxon>
    </lineage>
</organism>